<dbReference type="RefSeq" id="WP_171226807.1">
    <property type="nucleotide sequence ID" value="NZ_CP053085.1"/>
</dbReference>
<evidence type="ECO:0000259" key="5">
    <source>
        <dbReference type="Pfam" id="PF00884"/>
    </source>
</evidence>
<name>A0A6M4IWV2_9BACT</name>
<dbReference type="Gene3D" id="3.30.1120.10">
    <property type="match status" value="1"/>
</dbReference>
<dbReference type="GO" id="GO:0004065">
    <property type="term" value="F:arylsulfatase activity"/>
    <property type="evidence" value="ECO:0007669"/>
    <property type="project" value="TreeGrafter"/>
</dbReference>
<gene>
    <name evidence="6" type="ORF">HKW67_18590</name>
</gene>
<dbReference type="KEGG" id="ggr:HKW67_18590"/>
<dbReference type="Proteomes" id="UP000500938">
    <property type="component" value="Chromosome"/>
</dbReference>
<evidence type="ECO:0000313" key="6">
    <source>
        <dbReference type="EMBL" id="QJR37372.1"/>
    </source>
</evidence>
<keyword evidence="2" id="KW-0479">Metal-binding</keyword>
<evidence type="ECO:0000313" key="7">
    <source>
        <dbReference type="Proteomes" id="UP000500938"/>
    </source>
</evidence>
<dbReference type="PANTHER" id="PTHR42693">
    <property type="entry name" value="ARYLSULFATASE FAMILY MEMBER"/>
    <property type="match status" value="1"/>
</dbReference>
<evidence type="ECO:0000256" key="1">
    <source>
        <dbReference type="ARBA" id="ARBA00008779"/>
    </source>
</evidence>
<organism evidence="6 7">
    <name type="scientific">Gemmatimonas groenlandica</name>
    <dbReference type="NCBI Taxonomy" id="2732249"/>
    <lineage>
        <taxon>Bacteria</taxon>
        <taxon>Pseudomonadati</taxon>
        <taxon>Gemmatimonadota</taxon>
        <taxon>Gemmatimonadia</taxon>
        <taxon>Gemmatimonadales</taxon>
        <taxon>Gemmatimonadaceae</taxon>
        <taxon>Gemmatimonas</taxon>
    </lineage>
</organism>
<dbReference type="InterPro" id="IPR050738">
    <property type="entry name" value="Sulfatase"/>
</dbReference>
<dbReference type="SUPFAM" id="SSF53649">
    <property type="entry name" value="Alkaline phosphatase-like"/>
    <property type="match status" value="1"/>
</dbReference>
<evidence type="ECO:0000256" key="4">
    <source>
        <dbReference type="ARBA" id="ARBA00022837"/>
    </source>
</evidence>
<sequence>MLPPTAPRFFATRRALRAGLGAIAVAVLVTLRSAPLAAQSPANRPNVVLIITDDMGYADLGVYGAKDIRTPNIDRLAREGVRFTDFYANGTTCSPTRAGLITGRYQQRYGVEQPLPANGAAVADGERGLDASPYSLPRLLKSSGYATALVGKWHLGYAPTQSPLAHGFDYFFGLKSGYHDYWHHNDSRGAPDLWENDARVEVDGYSTALIADRAIAFIEQHANAPFFIDIAFNAPHWPFQRPDTPSKAVGNARFLKPADSLPSTRADYASMVEAMDRHVGRVLATLEHRAITRKTIVIFTNDNGGEWLSDNTPLFNRKYSTWEGGIRVPAIVRWPGRIRAGTVTAQVGMTMDLAASVLAAAQVVVPSGAQLEGMNLFPVLEAKIPVAPRTLFWRSVQAKRDMRAVRDGDTKMVVESNHTFLYDIRRDPGERHDFARMQPDVVRRLTLMLQAWERDVDADAARRK</sequence>
<keyword evidence="6" id="KW-0808">Transferase</keyword>
<protein>
    <submittedName>
        <fullName evidence="6">Sulfatase-like hydrolase/transferase</fullName>
    </submittedName>
</protein>
<evidence type="ECO:0000256" key="2">
    <source>
        <dbReference type="ARBA" id="ARBA00022723"/>
    </source>
</evidence>
<dbReference type="Pfam" id="PF00884">
    <property type="entry name" value="Sulfatase"/>
    <property type="match status" value="1"/>
</dbReference>
<dbReference type="Gene3D" id="3.40.720.10">
    <property type="entry name" value="Alkaline Phosphatase, subunit A"/>
    <property type="match status" value="1"/>
</dbReference>
<dbReference type="GO" id="GO:0016740">
    <property type="term" value="F:transferase activity"/>
    <property type="evidence" value="ECO:0007669"/>
    <property type="project" value="UniProtKB-KW"/>
</dbReference>
<evidence type="ECO:0000256" key="3">
    <source>
        <dbReference type="ARBA" id="ARBA00022801"/>
    </source>
</evidence>
<dbReference type="PROSITE" id="PS00149">
    <property type="entry name" value="SULFATASE_2"/>
    <property type="match status" value="1"/>
</dbReference>
<proteinExistence type="inferred from homology"/>
<feature type="domain" description="Sulfatase N-terminal" evidence="5">
    <location>
        <begin position="45"/>
        <end position="362"/>
    </location>
</feature>
<dbReference type="InterPro" id="IPR000917">
    <property type="entry name" value="Sulfatase_N"/>
</dbReference>
<keyword evidence="4" id="KW-0106">Calcium</keyword>
<dbReference type="InterPro" id="IPR024607">
    <property type="entry name" value="Sulfatase_CS"/>
</dbReference>
<dbReference type="InterPro" id="IPR017850">
    <property type="entry name" value="Alkaline_phosphatase_core_sf"/>
</dbReference>
<accession>A0A6M4IWV2</accession>
<keyword evidence="3 6" id="KW-0378">Hydrolase</keyword>
<keyword evidence="7" id="KW-1185">Reference proteome</keyword>
<comment type="similarity">
    <text evidence="1">Belongs to the sulfatase family.</text>
</comment>
<dbReference type="EMBL" id="CP053085">
    <property type="protein sequence ID" value="QJR37372.1"/>
    <property type="molecule type" value="Genomic_DNA"/>
</dbReference>
<dbReference type="AlphaFoldDB" id="A0A6M4IWV2"/>
<dbReference type="GO" id="GO:0046872">
    <property type="term" value="F:metal ion binding"/>
    <property type="evidence" value="ECO:0007669"/>
    <property type="project" value="UniProtKB-KW"/>
</dbReference>
<dbReference type="PANTHER" id="PTHR42693:SF33">
    <property type="entry name" value="ARYLSULFATASE"/>
    <property type="match status" value="1"/>
</dbReference>
<reference evidence="6 7" key="1">
    <citation type="submission" date="2020-05" db="EMBL/GenBank/DDBJ databases">
        <title>Complete genome sequence of Gemmatimonas greenlandica TET16.</title>
        <authorList>
            <person name="Zeng Y."/>
        </authorList>
    </citation>
    <scope>NUCLEOTIDE SEQUENCE [LARGE SCALE GENOMIC DNA]</scope>
    <source>
        <strain evidence="6 7">TET16</strain>
    </source>
</reference>